<proteinExistence type="predicted"/>
<dbReference type="EMBL" id="ACKP02000042">
    <property type="protein sequence ID" value="EEX76844.1"/>
    <property type="molecule type" value="Genomic_DNA"/>
</dbReference>
<name>C9LWE7_SELS3</name>
<organism evidence="1 2">
    <name type="scientific">Selenomonas sputigena (strain ATCC 35185 / DSM 20758 / CCUG 44933 / VPI D19B-28)</name>
    <dbReference type="NCBI Taxonomy" id="546271"/>
    <lineage>
        <taxon>Bacteria</taxon>
        <taxon>Bacillati</taxon>
        <taxon>Bacillota</taxon>
        <taxon>Negativicutes</taxon>
        <taxon>Selenomonadales</taxon>
        <taxon>Selenomonadaceae</taxon>
        <taxon>Selenomonas</taxon>
    </lineage>
</organism>
<evidence type="ECO:0000313" key="2">
    <source>
        <dbReference type="Proteomes" id="UP000003505"/>
    </source>
</evidence>
<sequence length="75" mass="8198">MHGKCFHALNMSGLPVGCGDGKEHGEREKAYALARDLAGAYCKGTRKRLSNIQRMPLGCIGRKKLQSPLVTRGTR</sequence>
<dbReference type="AlphaFoldDB" id="C9LWE7"/>
<comment type="caution">
    <text evidence="1">The sequence shown here is derived from an EMBL/GenBank/DDBJ whole genome shotgun (WGS) entry which is preliminary data.</text>
</comment>
<accession>C9LWE7</accession>
<reference evidence="1 2" key="1">
    <citation type="submission" date="2009-09" db="EMBL/GenBank/DDBJ databases">
        <authorList>
            <person name="Weinstock G."/>
            <person name="Sodergren E."/>
            <person name="Clifton S."/>
            <person name="Fulton L."/>
            <person name="Fulton B."/>
            <person name="Courtney L."/>
            <person name="Fronick C."/>
            <person name="Harrison M."/>
            <person name="Strong C."/>
            <person name="Farmer C."/>
            <person name="Delahaunty K."/>
            <person name="Markovic C."/>
            <person name="Hall O."/>
            <person name="Minx P."/>
            <person name="Tomlinson C."/>
            <person name="Mitreva M."/>
            <person name="Nelson J."/>
            <person name="Hou S."/>
            <person name="Wollam A."/>
            <person name="Pepin K.H."/>
            <person name="Johnson M."/>
            <person name="Bhonagiri V."/>
            <person name="Nash W.E."/>
            <person name="Warren W."/>
            <person name="Chinwalla A."/>
            <person name="Mardis E.R."/>
            <person name="Wilson R.K."/>
        </authorList>
    </citation>
    <scope>NUCLEOTIDE SEQUENCE [LARGE SCALE GENOMIC DNA]</scope>
    <source>
        <strain evidence="2">ATCC 35185 / DSM 20758 / VPI D19B-28</strain>
    </source>
</reference>
<gene>
    <name evidence="1" type="ORF">SELSPUOL_01801</name>
</gene>
<protein>
    <submittedName>
        <fullName evidence="1">Uncharacterized protein</fullName>
    </submittedName>
</protein>
<evidence type="ECO:0000313" key="1">
    <source>
        <dbReference type="EMBL" id="EEX76844.1"/>
    </source>
</evidence>
<dbReference type="Proteomes" id="UP000003505">
    <property type="component" value="Unassembled WGS sequence"/>
</dbReference>